<keyword evidence="3" id="KW-1185">Reference proteome</keyword>
<dbReference type="EMBL" id="CP036272">
    <property type="protein sequence ID" value="QDT58754.1"/>
    <property type="molecule type" value="Genomic_DNA"/>
</dbReference>
<protein>
    <submittedName>
        <fullName evidence="2">Uncharacterized protein</fullName>
    </submittedName>
</protein>
<evidence type="ECO:0000313" key="3">
    <source>
        <dbReference type="Proteomes" id="UP000315003"/>
    </source>
</evidence>
<gene>
    <name evidence="2" type="ORF">SV7mr_12530</name>
</gene>
<organism evidence="2 3">
    <name type="scientific">Stieleria bergensis</name>
    <dbReference type="NCBI Taxonomy" id="2528025"/>
    <lineage>
        <taxon>Bacteria</taxon>
        <taxon>Pseudomonadati</taxon>
        <taxon>Planctomycetota</taxon>
        <taxon>Planctomycetia</taxon>
        <taxon>Pirellulales</taxon>
        <taxon>Pirellulaceae</taxon>
        <taxon>Stieleria</taxon>
    </lineage>
</organism>
<evidence type="ECO:0000256" key="1">
    <source>
        <dbReference type="SAM" id="MobiDB-lite"/>
    </source>
</evidence>
<proteinExistence type="predicted"/>
<reference evidence="2 3" key="1">
    <citation type="submission" date="2019-02" db="EMBL/GenBank/DDBJ databases">
        <title>Deep-cultivation of Planctomycetes and their phenomic and genomic characterization uncovers novel biology.</title>
        <authorList>
            <person name="Wiegand S."/>
            <person name="Jogler M."/>
            <person name="Boedeker C."/>
            <person name="Pinto D."/>
            <person name="Vollmers J."/>
            <person name="Rivas-Marin E."/>
            <person name="Kohn T."/>
            <person name="Peeters S.H."/>
            <person name="Heuer A."/>
            <person name="Rast P."/>
            <person name="Oberbeckmann S."/>
            <person name="Bunk B."/>
            <person name="Jeske O."/>
            <person name="Meyerdierks A."/>
            <person name="Storesund J.E."/>
            <person name="Kallscheuer N."/>
            <person name="Luecker S."/>
            <person name="Lage O.M."/>
            <person name="Pohl T."/>
            <person name="Merkel B.J."/>
            <person name="Hornburger P."/>
            <person name="Mueller R.-W."/>
            <person name="Bruemmer F."/>
            <person name="Labrenz M."/>
            <person name="Spormann A.M."/>
            <person name="Op den Camp H."/>
            <person name="Overmann J."/>
            <person name="Amann R."/>
            <person name="Jetten M.S.M."/>
            <person name="Mascher T."/>
            <person name="Medema M.H."/>
            <person name="Devos D.P."/>
            <person name="Kaster A.-K."/>
            <person name="Ovreas L."/>
            <person name="Rohde M."/>
            <person name="Galperin M.Y."/>
            <person name="Jogler C."/>
        </authorList>
    </citation>
    <scope>NUCLEOTIDE SEQUENCE [LARGE SCALE GENOMIC DNA]</scope>
    <source>
        <strain evidence="2 3">SV_7m_r</strain>
    </source>
</reference>
<dbReference type="InterPro" id="IPR008164">
    <property type="entry name" value="XGLTT_rpt"/>
</dbReference>
<dbReference type="Proteomes" id="UP000315003">
    <property type="component" value="Chromosome"/>
</dbReference>
<dbReference type="AlphaFoldDB" id="A0A517SRK2"/>
<dbReference type="Pfam" id="PF01744">
    <property type="entry name" value="GLTT"/>
    <property type="match status" value="1"/>
</dbReference>
<evidence type="ECO:0000313" key="2">
    <source>
        <dbReference type="EMBL" id="QDT58754.1"/>
    </source>
</evidence>
<feature type="region of interest" description="Disordered" evidence="1">
    <location>
        <begin position="1"/>
        <end position="21"/>
    </location>
</feature>
<accession>A0A517SRK2</accession>
<name>A0A517SRK2_9BACT</name>
<sequence length="190" mass="20657">MISGEPTKARRSEHSLNPTPTRRLRLRRRRVFLLSRAAQRPDRLPSGLSAKRLRPRRSRIRQGFVAGTPPPVWFATGLVRAGLVRAGLVRAGLVRAGLVRAGLVRAGLVRAGLVRAGLVRAGLSSIGMVCRRSEWSVVDRNGLSSIGMVFDAVADPSNQSNPGGVVCNRGQNWRLESEETKSSSGLSEKF</sequence>